<dbReference type="EMBL" id="CAJNOC010006471">
    <property type="protein sequence ID" value="CAF1078677.1"/>
    <property type="molecule type" value="Genomic_DNA"/>
</dbReference>
<sequence>MWNVFDRTIDGMPRTNNNLEGWHNAFQSGLKSHPHLLKLIDHLRMEQSETECEYVRLAAGKLTKRRPKYAIIEENLSNIIKDYSLDNILDYLKNISFNLNY</sequence>
<comment type="caution">
    <text evidence="1">The sequence shown here is derived from an EMBL/GenBank/DDBJ whole genome shotgun (WGS) entry which is preliminary data.</text>
</comment>
<name>A0A814MFK0_9BILA</name>
<accession>A0A814MFK0</accession>
<protein>
    <recommendedName>
        <fullName evidence="3">MULE domain-containing protein</fullName>
    </recommendedName>
</protein>
<evidence type="ECO:0008006" key="3">
    <source>
        <dbReference type="Google" id="ProtNLM"/>
    </source>
</evidence>
<reference evidence="1" key="1">
    <citation type="submission" date="2021-02" db="EMBL/GenBank/DDBJ databases">
        <authorList>
            <person name="Nowell W R."/>
        </authorList>
    </citation>
    <scope>NUCLEOTIDE SEQUENCE</scope>
    <source>
        <strain evidence="1">Ploen Becks lab</strain>
    </source>
</reference>
<proteinExistence type="predicted"/>
<keyword evidence="2" id="KW-1185">Reference proteome</keyword>
<evidence type="ECO:0000313" key="2">
    <source>
        <dbReference type="Proteomes" id="UP000663879"/>
    </source>
</evidence>
<dbReference type="AlphaFoldDB" id="A0A814MFK0"/>
<gene>
    <name evidence="1" type="ORF">OXX778_LOCUS20087</name>
</gene>
<organism evidence="1 2">
    <name type="scientific">Brachionus calyciflorus</name>
    <dbReference type="NCBI Taxonomy" id="104777"/>
    <lineage>
        <taxon>Eukaryota</taxon>
        <taxon>Metazoa</taxon>
        <taxon>Spiralia</taxon>
        <taxon>Gnathifera</taxon>
        <taxon>Rotifera</taxon>
        <taxon>Eurotatoria</taxon>
        <taxon>Monogononta</taxon>
        <taxon>Pseudotrocha</taxon>
        <taxon>Ploima</taxon>
        <taxon>Brachionidae</taxon>
        <taxon>Brachionus</taxon>
    </lineage>
</organism>
<dbReference type="Proteomes" id="UP000663879">
    <property type="component" value="Unassembled WGS sequence"/>
</dbReference>
<evidence type="ECO:0000313" key="1">
    <source>
        <dbReference type="EMBL" id="CAF1078677.1"/>
    </source>
</evidence>
<dbReference type="OrthoDB" id="10067596at2759"/>